<dbReference type="Proteomes" id="UP001056426">
    <property type="component" value="Chromosome"/>
</dbReference>
<dbReference type="Pfam" id="PF20434">
    <property type="entry name" value="BD-FAE"/>
    <property type="match status" value="1"/>
</dbReference>
<dbReference type="PANTHER" id="PTHR48081">
    <property type="entry name" value="AB HYDROLASE SUPERFAMILY PROTEIN C4A8.06C"/>
    <property type="match status" value="1"/>
</dbReference>
<reference evidence="3" key="2">
    <citation type="submission" date="2022-06" db="EMBL/GenBank/DDBJ databases">
        <title>Xiashengella guii gen. nov. sp. nov., a bacterium isolated form anaerobic digestion tank.</title>
        <authorList>
            <person name="Huang H."/>
        </authorList>
    </citation>
    <scope>NUCLEOTIDE SEQUENCE</scope>
    <source>
        <strain evidence="3">Ai-910</strain>
    </source>
</reference>
<keyword evidence="4" id="KW-1185">Reference proteome</keyword>
<evidence type="ECO:0000256" key="1">
    <source>
        <dbReference type="ARBA" id="ARBA00022801"/>
    </source>
</evidence>
<feature type="domain" description="BD-FAE-like" evidence="2">
    <location>
        <begin position="80"/>
        <end position="198"/>
    </location>
</feature>
<dbReference type="SUPFAM" id="SSF53474">
    <property type="entry name" value="alpha/beta-Hydrolases"/>
    <property type="match status" value="1"/>
</dbReference>
<evidence type="ECO:0000313" key="3">
    <source>
        <dbReference type="EMBL" id="URW80324.1"/>
    </source>
</evidence>
<name>A0A9J6ZQU7_9BACT</name>
<keyword evidence="1 3" id="KW-0378">Hydrolase</keyword>
<dbReference type="InterPro" id="IPR049492">
    <property type="entry name" value="BD-FAE-like_dom"/>
</dbReference>
<dbReference type="GO" id="GO:0016787">
    <property type="term" value="F:hydrolase activity"/>
    <property type="evidence" value="ECO:0007669"/>
    <property type="project" value="UniProtKB-KW"/>
</dbReference>
<organism evidence="3 4">
    <name type="scientific">Xiashengella succiniciproducens</name>
    <dbReference type="NCBI Taxonomy" id="2949635"/>
    <lineage>
        <taxon>Bacteria</taxon>
        <taxon>Pseudomonadati</taxon>
        <taxon>Bacteroidota</taxon>
        <taxon>Bacteroidia</taxon>
        <taxon>Marinilabiliales</taxon>
        <taxon>Marinilabiliaceae</taxon>
        <taxon>Xiashengella</taxon>
    </lineage>
</organism>
<evidence type="ECO:0000313" key="4">
    <source>
        <dbReference type="Proteomes" id="UP001056426"/>
    </source>
</evidence>
<dbReference type="KEGG" id="alkq:M9189_03015"/>
<evidence type="ECO:0000259" key="2">
    <source>
        <dbReference type="Pfam" id="PF20434"/>
    </source>
</evidence>
<gene>
    <name evidence="3" type="ORF">M9189_03015</name>
</gene>
<protein>
    <submittedName>
        <fullName evidence="3">Alpha/beta hydrolase</fullName>
    </submittedName>
</protein>
<dbReference type="AlphaFoldDB" id="A0A9J6ZQU7"/>
<reference evidence="3" key="1">
    <citation type="submission" date="2022-05" db="EMBL/GenBank/DDBJ databases">
        <authorList>
            <person name="Sun X."/>
        </authorList>
    </citation>
    <scope>NUCLEOTIDE SEQUENCE</scope>
    <source>
        <strain evidence="3">Ai-910</strain>
    </source>
</reference>
<dbReference type="InterPro" id="IPR029058">
    <property type="entry name" value="AB_hydrolase_fold"/>
</dbReference>
<accession>A0A9J6ZQU7</accession>
<dbReference type="InterPro" id="IPR050300">
    <property type="entry name" value="GDXG_lipolytic_enzyme"/>
</dbReference>
<dbReference type="EMBL" id="CP098400">
    <property type="protein sequence ID" value="URW80324.1"/>
    <property type="molecule type" value="Genomic_DNA"/>
</dbReference>
<dbReference type="Gene3D" id="3.40.50.1820">
    <property type="entry name" value="alpha/beta hydrolase"/>
    <property type="match status" value="1"/>
</dbReference>
<sequence length="345" mass="38263">MDAERSLLPVRSRCNGVAISLTKSPYDEHTLNEAHLRGRDFRFGLCTLLLAIFIYFSAFSQEISKETPIYSVKDGQELKMDIYSDDSAGAGLHPCLIFVFGGGFKDGTRDNEIYIDFFRYFVARGYIVASIDYRLGMKDTGAPGIFDTKPLQNAISLAVSDLYSATVYLLDNAGKLGIDSSLILISGSSAGAIAALQADYHLSNLHDIAAELPRDFRYAGVISFAGGVFSKEGVPDYKRGPAPTLFFHGSADKLVPYKQTRFMNLGMFGSHALAKAFRKKGYTYAFYSLKDVGHEAAEFPMSEMIPETESFISLLMLEGRTLMVDIDYIDPTRKPEMKVKPSDYY</sequence>
<dbReference type="RefSeq" id="WP_250724464.1">
    <property type="nucleotide sequence ID" value="NZ_CP098400.1"/>
</dbReference>
<proteinExistence type="predicted"/>